<accession>A0AAW2HXQ6</accession>
<reference evidence="2" key="1">
    <citation type="journal article" date="2024" name="Gigascience">
        <title>Chromosome-level genome of the poultry shaft louse Menopon gallinae provides insight into the host-switching and adaptive evolution of parasitic lice.</title>
        <authorList>
            <person name="Xu Y."/>
            <person name="Ma L."/>
            <person name="Liu S."/>
            <person name="Liang Y."/>
            <person name="Liu Q."/>
            <person name="He Z."/>
            <person name="Tian L."/>
            <person name="Duan Y."/>
            <person name="Cai W."/>
            <person name="Li H."/>
            <person name="Song F."/>
        </authorList>
    </citation>
    <scope>NUCLEOTIDE SEQUENCE</scope>
    <source>
        <strain evidence="2">Cailab_2023a</strain>
    </source>
</reference>
<evidence type="ECO:0000256" key="1">
    <source>
        <dbReference type="SAM" id="MobiDB-lite"/>
    </source>
</evidence>
<feature type="compositionally biased region" description="Polar residues" evidence="1">
    <location>
        <begin position="942"/>
        <end position="954"/>
    </location>
</feature>
<name>A0AAW2HXQ6_9NEOP</name>
<feature type="compositionally biased region" description="Polar residues" evidence="1">
    <location>
        <begin position="765"/>
        <end position="781"/>
    </location>
</feature>
<feature type="compositionally biased region" description="Basic and acidic residues" evidence="1">
    <location>
        <begin position="386"/>
        <end position="403"/>
    </location>
</feature>
<feature type="compositionally biased region" description="Polar residues" evidence="1">
    <location>
        <begin position="740"/>
        <end position="754"/>
    </location>
</feature>
<comment type="caution">
    <text evidence="2">The sequence shown here is derived from an EMBL/GenBank/DDBJ whole genome shotgun (WGS) entry which is preliminary data.</text>
</comment>
<feature type="compositionally biased region" description="Basic and acidic residues" evidence="1">
    <location>
        <begin position="929"/>
        <end position="941"/>
    </location>
</feature>
<dbReference type="AlphaFoldDB" id="A0AAW2HXQ6"/>
<feature type="compositionally biased region" description="Low complexity" evidence="1">
    <location>
        <begin position="636"/>
        <end position="652"/>
    </location>
</feature>
<organism evidence="2">
    <name type="scientific">Menopon gallinae</name>
    <name type="common">poultry shaft louse</name>
    <dbReference type="NCBI Taxonomy" id="328185"/>
    <lineage>
        <taxon>Eukaryota</taxon>
        <taxon>Metazoa</taxon>
        <taxon>Ecdysozoa</taxon>
        <taxon>Arthropoda</taxon>
        <taxon>Hexapoda</taxon>
        <taxon>Insecta</taxon>
        <taxon>Pterygota</taxon>
        <taxon>Neoptera</taxon>
        <taxon>Paraneoptera</taxon>
        <taxon>Psocodea</taxon>
        <taxon>Troctomorpha</taxon>
        <taxon>Phthiraptera</taxon>
        <taxon>Amblycera</taxon>
        <taxon>Menoponidae</taxon>
        <taxon>Menopon</taxon>
    </lineage>
</organism>
<protein>
    <submittedName>
        <fullName evidence="2">Uncharacterized protein</fullName>
    </submittedName>
</protein>
<feature type="region of interest" description="Disordered" evidence="1">
    <location>
        <begin position="871"/>
        <end position="891"/>
    </location>
</feature>
<dbReference type="EMBL" id="JARGDH010000002">
    <property type="protein sequence ID" value="KAL0274577.1"/>
    <property type="molecule type" value="Genomic_DNA"/>
</dbReference>
<evidence type="ECO:0000313" key="2">
    <source>
        <dbReference type="EMBL" id="KAL0274577.1"/>
    </source>
</evidence>
<proteinExistence type="predicted"/>
<feature type="region of interest" description="Disordered" evidence="1">
    <location>
        <begin position="929"/>
        <end position="956"/>
    </location>
</feature>
<feature type="region of interest" description="Disordered" evidence="1">
    <location>
        <begin position="976"/>
        <end position="997"/>
    </location>
</feature>
<feature type="region of interest" description="Disordered" evidence="1">
    <location>
        <begin position="377"/>
        <end position="415"/>
    </location>
</feature>
<feature type="region of interest" description="Disordered" evidence="1">
    <location>
        <begin position="740"/>
        <end position="789"/>
    </location>
</feature>
<feature type="compositionally biased region" description="Basic and acidic residues" evidence="1">
    <location>
        <begin position="977"/>
        <end position="987"/>
    </location>
</feature>
<sequence>MENPRKLDGRYTTVNDRLQRMRYLYTNRTPTPTDRNGFIISDRGLAPDINRLRQRKSAKYALEWLESIRPDFRLESSEMEKFTEHQNYFPKLEPLHESQSKLEVQNCSAKNYNKYRENLRDSRKTRNKINDSFLRYWNTSQDMEMGNLPSESRHLVSAKNGKIFRYKQERIELLSMNGMIAPERNVSDDQQKKNDMELCSHPLLQPFLREQTDSQKAIAVGEMSGEAVVIYSRKGHRQLEDWKNYQIEQFAFGKTKFGLKLDPKNKRSSSETREKSQLKQMCVTRRRRSKFHYEPVNLGRSVSIEFKKFDEIQEMFHPDESAHCKNDDGYFWESNEFRLRSSAEMKLNLFKEMKKKERYRKKKFEETVARSLNYRLSENSSPRSLSGDEGKVNEVVVPEEKPPVDLSNESPPKADDNLEECMDAETLDVPVENPEECDAKSSSQEALKHLALTKLREILEELVADEITRNNKFKCEDQQKGDSDIFINEIFDLATNVSETGELESLMFQLQNTLKDCSHLFRPQTTKVEEPVKPKECFSFERQFVVQAMPVLMYPNRSLQRNVEDDDSEMGSSQKSRVSFSHIPLLERAKKSEGKRQLLDSSQMLLAPALEAGDEREQDYQAGGFALPEKKKLKKPGGSESGSLRSKSSLKGVKPPGSPRSTPCDSARAYKTTKVFERRVVRLENKLKRMLRKIGLCPTREQEAIKGCLERLKDTSEAVLRRLTRIEYCSEVGRDHYLTASSANSRRTPSQNSLRRSRSPMNVAKNASNSSFRGNPSNKRGYSSEPETAVKIDRKQKSIILKTSESEIQLKVGMEITMENFDPVTGQKLNPETNKDYEQQGNILCKLMKPGGKPVTFINTDFLYNPKTGMLFKGSPQSNKKTKPDDVPLKPTKTYLLSKTMESEFPTYTKEHYYAEKNAIISEIYNRDDSRGSHSSFDLKSRGTTPSSSKSTYSDPFRLAVEREEMKNAKHIRNARKYKESLSETKKAKYGPGPDHVTFADEIQPEHAYYSREREIKSIELSSARTRILTEKGTQANLGVDVEDQWESRRKSIGIQAEVKSKGKTLVNKAADTSTAPSILRKGANAFVQTESTDELIDVQPSSDVYSQTCVLSEEAEKYLRDLETQKRVNLAIAELCYHLSNNGEIPEN</sequence>
<gene>
    <name evidence="2" type="ORF">PYX00_002678</name>
</gene>
<feature type="region of interest" description="Disordered" evidence="1">
    <location>
        <begin position="624"/>
        <end position="667"/>
    </location>
</feature>